<dbReference type="SUPFAM" id="SSF47616">
    <property type="entry name" value="GST C-terminal domain-like"/>
    <property type="match status" value="1"/>
</dbReference>
<dbReference type="EMBL" id="QUQM01000003">
    <property type="protein sequence ID" value="KAA8647963.1"/>
    <property type="molecule type" value="Genomic_DNA"/>
</dbReference>
<comment type="caution">
    <text evidence="5">The sequence shown here is derived from an EMBL/GenBank/DDBJ whole genome shotgun (WGS) entry which is preliminary data.</text>
</comment>
<organism evidence="5 6">
    <name type="scientific">Aspergillus tanneri</name>
    <dbReference type="NCBI Taxonomy" id="1220188"/>
    <lineage>
        <taxon>Eukaryota</taxon>
        <taxon>Fungi</taxon>
        <taxon>Dikarya</taxon>
        <taxon>Ascomycota</taxon>
        <taxon>Pezizomycotina</taxon>
        <taxon>Eurotiomycetes</taxon>
        <taxon>Eurotiomycetidae</taxon>
        <taxon>Eurotiales</taxon>
        <taxon>Aspergillaceae</taxon>
        <taxon>Aspergillus</taxon>
        <taxon>Aspergillus subgen. Circumdati</taxon>
    </lineage>
</organism>
<proteinExistence type="predicted"/>
<dbReference type="GO" id="GO:0006749">
    <property type="term" value="P:glutathione metabolic process"/>
    <property type="evidence" value="ECO:0007669"/>
    <property type="project" value="TreeGrafter"/>
</dbReference>
<keyword evidence="2" id="KW-0808">Transferase</keyword>
<dbReference type="PANTHER" id="PTHR43900">
    <property type="entry name" value="GLUTATHIONE S-TRANSFERASE RHO"/>
    <property type="match status" value="1"/>
</dbReference>
<dbReference type="RefSeq" id="XP_033427324.1">
    <property type="nucleotide sequence ID" value="XM_033568518.1"/>
</dbReference>
<dbReference type="AlphaFoldDB" id="A0A5M9MSV8"/>
<dbReference type="GO" id="GO:0005737">
    <property type="term" value="C:cytoplasm"/>
    <property type="evidence" value="ECO:0007669"/>
    <property type="project" value="TreeGrafter"/>
</dbReference>
<dbReference type="PANTHER" id="PTHR43900:SF53">
    <property type="entry name" value="GLUTATHIONE TRANSFERASE"/>
    <property type="match status" value="1"/>
</dbReference>
<sequence length="116" mass="13520">MTFDPLANRLVFEMVFKPHFNTADPLPDDTLVGSLRRRLEGILDVLDGILGRQEFMAGKRLTLVDLFYIPYMHHLERSVWPGVLEWVQFDQLLYCKEEAEHLLAYNKVEASVQDLI</sequence>
<evidence type="ECO:0000313" key="6">
    <source>
        <dbReference type="Proteomes" id="UP000324241"/>
    </source>
</evidence>
<dbReference type="GeneID" id="54326547"/>
<evidence type="ECO:0000256" key="3">
    <source>
        <dbReference type="ARBA" id="ARBA00047960"/>
    </source>
</evidence>
<feature type="domain" description="Glutathione S-transferase C-terminal" evidence="4">
    <location>
        <begin position="27"/>
        <end position="77"/>
    </location>
</feature>
<evidence type="ECO:0000259" key="4">
    <source>
        <dbReference type="Pfam" id="PF00043"/>
    </source>
</evidence>
<dbReference type="Proteomes" id="UP000324241">
    <property type="component" value="Unassembled WGS sequence"/>
</dbReference>
<reference evidence="5 6" key="1">
    <citation type="submission" date="2019-08" db="EMBL/GenBank/DDBJ databases">
        <title>The genome sequence of a newly discovered highly antifungal drug resistant Aspergillus species, Aspergillus tanneri NIH 1004.</title>
        <authorList>
            <person name="Mounaud S."/>
            <person name="Singh I."/>
            <person name="Joardar V."/>
            <person name="Pakala S."/>
            <person name="Pakala S."/>
            <person name="Venepally P."/>
            <person name="Chung J.K."/>
            <person name="Losada L."/>
            <person name="Nierman W.C."/>
        </authorList>
    </citation>
    <scope>NUCLEOTIDE SEQUENCE [LARGE SCALE GENOMIC DNA]</scope>
    <source>
        <strain evidence="5 6">NIH1004</strain>
    </source>
</reference>
<protein>
    <recommendedName>
        <fullName evidence="1">glutathione transferase</fullName>
        <ecNumber evidence="1">2.5.1.18</ecNumber>
    </recommendedName>
</protein>
<gene>
    <name evidence="5" type="ORF">ATNIH1004_003845</name>
</gene>
<dbReference type="GO" id="GO:0043295">
    <property type="term" value="F:glutathione binding"/>
    <property type="evidence" value="ECO:0007669"/>
    <property type="project" value="TreeGrafter"/>
</dbReference>
<name>A0A5M9MSV8_9EURO</name>
<dbReference type="InterPro" id="IPR036282">
    <property type="entry name" value="Glutathione-S-Trfase_C_sf"/>
</dbReference>
<dbReference type="OrthoDB" id="249703at2759"/>
<evidence type="ECO:0000256" key="1">
    <source>
        <dbReference type="ARBA" id="ARBA00012452"/>
    </source>
</evidence>
<dbReference type="GO" id="GO:0004364">
    <property type="term" value="F:glutathione transferase activity"/>
    <property type="evidence" value="ECO:0007669"/>
    <property type="project" value="UniProtKB-EC"/>
</dbReference>
<dbReference type="Pfam" id="PF00043">
    <property type="entry name" value="GST_C"/>
    <property type="match status" value="1"/>
</dbReference>
<dbReference type="EC" id="2.5.1.18" evidence="1"/>
<comment type="catalytic activity">
    <reaction evidence="3">
        <text>RX + glutathione = an S-substituted glutathione + a halide anion + H(+)</text>
        <dbReference type="Rhea" id="RHEA:16437"/>
        <dbReference type="ChEBI" id="CHEBI:15378"/>
        <dbReference type="ChEBI" id="CHEBI:16042"/>
        <dbReference type="ChEBI" id="CHEBI:17792"/>
        <dbReference type="ChEBI" id="CHEBI:57925"/>
        <dbReference type="ChEBI" id="CHEBI:90779"/>
        <dbReference type="EC" id="2.5.1.18"/>
    </reaction>
</comment>
<accession>A0A5M9MSV8</accession>
<dbReference type="InterPro" id="IPR004046">
    <property type="entry name" value="GST_C"/>
</dbReference>
<evidence type="ECO:0000313" key="5">
    <source>
        <dbReference type="EMBL" id="KAA8647963.1"/>
    </source>
</evidence>
<dbReference type="Gene3D" id="1.20.1050.10">
    <property type="match status" value="1"/>
</dbReference>
<evidence type="ECO:0000256" key="2">
    <source>
        <dbReference type="ARBA" id="ARBA00022679"/>
    </source>
</evidence>